<evidence type="ECO:0000313" key="2">
    <source>
        <dbReference type="Proteomes" id="UP000828390"/>
    </source>
</evidence>
<sequence>MWRDPSPFPKIVIKKTVCFPQGHVEMGNMCLERSLLLASVPFKVESMDLWRS</sequence>
<dbReference type="AlphaFoldDB" id="A0A9D4QSD2"/>
<organism evidence="1 2">
    <name type="scientific">Dreissena polymorpha</name>
    <name type="common">Zebra mussel</name>
    <name type="synonym">Mytilus polymorpha</name>
    <dbReference type="NCBI Taxonomy" id="45954"/>
    <lineage>
        <taxon>Eukaryota</taxon>
        <taxon>Metazoa</taxon>
        <taxon>Spiralia</taxon>
        <taxon>Lophotrochozoa</taxon>
        <taxon>Mollusca</taxon>
        <taxon>Bivalvia</taxon>
        <taxon>Autobranchia</taxon>
        <taxon>Heteroconchia</taxon>
        <taxon>Euheterodonta</taxon>
        <taxon>Imparidentia</taxon>
        <taxon>Neoheterodontei</taxon>
        <taxon>Myida</taxon>
        <taxon>Dreissenoidea</taxon>
        <taxon>Dreissenidae</taxon>
        <taxon>Dreissena</taxon>
    </lineage>
</organism>
<keyword evidence="2" id="KW-1185">Reference proteome</keyword>
<reference evidence="1" key="1">
    <citation type="journal article" date="2019" name="bioRxiv">
        <title>The Genome of the Zebra Mussel, Dreissena polymorpha: A Resource for Invasive Species Research.</title>
        <authorList>
            <person name="McCartney M.A."/>
            <person name="Auch B."/>
            <person name="Kono T."/>
            <person name="Mallez S."/>
            <person name="Zhang Y."/>
            <person name="Obille A."/>
            <person name="Becker A."/>
            <person name="Abrahante J.E."/>
            <person name="Garbe J."/>
            <person name="Badalamenti J.P."/>
            <person name="Herman A."/>
            <person name="Mangelson H."/>
            <person name="Liachko I."/>
            <person name="Sullivan S."/>
            <person name="Sone E.D."/>
            <person name="Koren S."/>
            <person name="Silverstein K.A.T."/>
            <person name="Beckman K.B."/>
            <person name="Gohl D.M."/>
        </authorList>
    </citation>
    <scope>NUCLEOTIDE SEQUENCE</scope>
    <source>
        <strain evidence="1">Duluth1</strain>
        <tissue evidence="1">Whole animal</tissue>
    </source>
</reference>
<gene>
    <name evidence="1" type="ORF">DPMN_115137</name>
</gene>
<accession>A0A9D4QSD2</accession>
<evidence type="ECO:0000313" key="1">
    <source>
        <dbReference type="EMBL" id="KAH3841664.1"/>
    </source>
</evidence>
<protein>
    <submittedName>
        <fullName evidence="1">Uncharacterized protein</fullName>
    </submittedName>
</protein>
<proteinExistence type="predicted"/>
<name>A0A9D4QSD2_DREPO</name>
<comment type="caution">
    <text evidence="1">The sequence shown here is derived from an EMBL/GenBank/DDBJ whole genome shotgun (WGS) entry which is preliminary data.</text>
</comment>
<reference evidence="1" key="2">
    <citation type="submission" date="2020-11" db="EMBL/GenBank/DDBJ databases">
        <authorList>
            <person name="McCartney M.A."/>
            <person name="Auch B."/>
            <person name="Kono T."/>
            <person name="Mallez S."/>
            <person name="Becker A."/>
            <person name="Gohl D.M."/>
            <person name="Silverstein K.A.T."/>
            <person name="Koren S."/>
            <person name="Bechman K.B."/>
            <person name="Herman A."/>
            <person name="Abrahante J.E."/>
            <person name="Garbe J."/>
        </authorList>
    </citation>
    <scope>NUCLEOTIDE SEQUENCE</scope>
    <source>
        <strain evidence="1">Duluth1</strain>
        <tissue evidence="1">Whole animal</tissue>
    </source>
</reference>
<dbReference type="EMBL" id="JAIWYP010000004">
    <property type="protein sequence ID" value="KAH3841664.1"/>
    <property type="molecule type" value="Genomic_DNA"/>
</dbReference>
<dbReference type="Proteomes" id="UP000828390">
    <property type="component" value="Unassembled WGS sequence"/>
</dbReference>